<comment type="caution">
    <text evidence="2">The sequence shown here is derived from an EMBL/GenBank/DDBJ whole genome shotgun (WGS) entry which is preliminary data.</text>
</comment>
<sequence>MPASRKRVSDDVMTRVSKAIDALAADQSAPRTKRQIEILSGLGHDAVARAFRQDAAESDNPHRLNEKLNRLIAPLGTSRRSPAAEEKYQDKQKIVELKQQVSELNRQLDRYAMTLFAVYLADNPSAEASRAVSIRRHRQQRH</sequence>
<dbReference type="AlphaFoldDB" id="A0A4R5TNG9"/>
<organism evidence="2 3">
    <name type="scientific">Arthrobacter crusticola</name>
    <dbReference type="NCBI Taxonomy" id="2547960"/>
    <lineage>
        <taxon>Bacteria</taxon>
        <taxon>Bacillati</taxon>
        <taxon>Actinomycetota</taxon>
        <taxon>Actinomycetes</taxon>
        <taxon>Micrococcales</taxon>
        <taxon>Micrococcaceae</taxon>
        <taxon>Arthrobacter</taxon>
    </lineage>
</organism>
<dbReference type="EMBL" id="SMTK01000006">
    <property type="protein sequence ID" value="TDK23514.1"/>
    <property type="molecule type" value="Genomic_DNA"/>
</dbReference>
<evidence type="ECO:0000313" key="3">
    <source>
        <dbReference type="Proteomes" id="UP000295411"/>
    </source>
</evidence>
<dbReference type="RefSeq" id="WP_133404980.1">
    <property type="nucleotide sequence ID" value="NZ_SMTK01000006.1"/>
</dbReference>
<reference evidence="2 3" key="1">
    <citation type="submission" date="2019-03" db="EMBL/GenBank/DDBJ databases">
        <title>Arthrobacter sp. nov., an bacterium isolated from biocrust in Mu Us Desert.</title>
        <authorList>
            <person name="Lixiong L."/>
        </authorList>
    </citation>
    <scope>NUCLEOTIDE SEQUENCE [LARGE SCALE GENOMIC DNA]</scope>
    <source>
        <strain evidence="2 3">SLN-3</strain>
    </source>
</reference>
<protein>
    <submittedName>
        <fullName evidence="2">Uncharacterized protein</fullName>
    </submittedName>
</protein>
<feature type="coiled-coil region" evidence="1">
    <location>
        <begin position="87"/>
        <end position="114"/>
    </location>
</feature>
<evidence type="ECO:0000313" key="2">
    <source>
        <dbReference type="EMBL" id="TDK23514.1"/>
    </source>
</evidence>
<dbReference type="Proteomes" id="UP000295411">
    <property type="component" value="Unassembled WGS sequence"/>
</dbReference>
<dbReference type="OrthoDB" id="5068281at2"/>
<proteinExistence type="predicted"/>
<evidence type="ECO:0000256" key="1">
    <source>
        <dbReference type="SAM" id="Coils"/>
    </source>
</evidence>
<gene>
    <name evidence="2" type="ORF">E2F48_16115</name>
</gene>
<accession>A0A4R5TNG9</accession>
<keyword evidence="3" id="KW-1185">Reference proteome</keyword>
<name>A0A4R5TNG9_9MICC</name>
<keyword evidence="1" id="KW-0175">Coiled coil</keyword>